<reference evidence="3 4" key="1">
    <citation type="submission" date="2023-12" db="EMBL/GenBank/DDBJ databases">
        <title>Description of an unclassified Opitutus bacterium of Verrucomicrobiota.</title>
        <authorList>
            <person name="Zhang D.-F."/>
        </authorList>
    </citation>
    <scope>NUCLEOTIDE SEQUENCE [LARGE SCALE GENOMIC DNA]</scope>
    <source>
        <strain evidence="3 4">WL0086</strain>
    </source>
</reference>
<feature type="transmembrane region" description="Helical" evidence="2">
    <location>
        <begin position="216"/>
        <end position="237"/>
    </location>
</feature>
<feature type="region of interest" description="Disordered" evidence="1">
    <location>
        <begin position="651"/>
        <end position="680"/>
    </location>
</feature>
<dbReference type="EMBL" id="CP139781">
    <property type="protein sequence ID" value="WRQ89551.1"/>
    <property type="molecule type" value="Genomic_DNA"/>
</dbReference>
<evidence type="ECO:0000313" key="4">
    <source>
        <dbReference type="Proteomes" id="UP000738431"/>
    </source>
</evidence>
<name>A0ABZ1CDQ0_9BACT</name>
<feature type="transmembrane region" description="Helical" evidence="2">
    <location>
        <begin position="385"/>
        <end position="401"/>
    </location>
</feature>
<keyword evidence="2" id="KW-1133">Transmembrane helix</keyword>
<keyword evidence="2" id="KW-0812">Transmembrane</keyword>
<feature type="transmembrane region" description="Helical" evidence="2">
    <location>
        <begin position="76"/>
        <end position="93"/>
    </location>
</feature>
<feature type="transmembrane region" description="Helical" evidence="2">
    <location>
        <begin position="249"/>
        <end position="278"/>
    </location>
</feature>
<feature type="transmembrane region" description="Helical" evidence="2">
    <location>
        <begin position="147"/>
        <end position="163"/>
    </location>
</feature>
<keyword evidence="4" id="KW-1185">Reference proteome</keyword>
<feature type="transmembrane region" description="Helical" evidence="2">
    <location>
        <begin position="100"/>
        <end position="118"/>
    </location>
</feature>
<sequence length="718" mass="77749">MIILAGVLAWAGQRLLFSTFMIYDDEGYVLLSLHNYHLDGQLYDQVFSQYGPGFFAVMDGLSRLGHFDWTSATARWVTWGMWLGTAAFPALLVGRTARSLTTGTLTFVATFAFMWVMIREPSHPGGLIGLLLALGAWLGSRRDPATHWPTAAALGGIGVILLLTKINVGVFFLTSAGGWLLAHALSGRARTIAVLATGLWMVLMPVLLMRRLAHEAWVPVFMLLAALTGVALWITVVRQASPSARPRNIAVMIAAACAVALSVLALTLARGTSLAWLWRGVILDPLEQTSVYTFAFDWLPGSIAFAAVTCLFAVTQDRLPAKIRSRVLVSVRLLGAILLGLSFLGGVGLSASALAMSFGPGLAVFCALSLPGIKPEDRSDRVRRWLAWLLAAQFLHGFPVAGSQVNWATFLLVPLVVLANLDSARLLRTNQATTRHRLRWAAVAGSLLCSGIISHKLVATARFQQASGERLNFPGTGAMVVTDEVAFAQQSIVATVGAQADMLFSLPGTYSLNLWSGVPTPTRANATQWFNSLSPERQEQIIARLAGANRPAVVVQLNVLQLLVDNGFSSAGPLADYLRNHFHPVYSVDGYALWARSDQSFTPLNLARHDGEFLNISLAELAAPVARLDWWLLHPAGSIPVDSVTPATGRLEMAPLNPDRSSNKAQGPWQTGWRQPPPPGPVQLRLRATPPDAPVGARWLLCLVDDQNRRLAAVRYLP</sequence>
<evidence type="ECO:0000256" key="2">
    <source>
        <dbReference type="SAM" id="Phobius"/>
    </source>
</evidence>
<accession>A0ABZ1CDQ0</accession>
<protein>
    <recommendedName>
        <fullName evidence="5">Glycosyltransferase RgtA/B/C/D-like domain-containing protein</fullName>
    </recommendedName>
</protein>
<feature type="transmembrane region" description="Helical" evidence="2">
    <location>
        <begin position="192"/>
        <end position="210"/>
    </location>
</feature>
<feature type="transmembrane region" description="Helical" evidence="2">
    <location>
        <begin position="327"/>
        <end position="347"/>
    </location>
</feature>
<evidence type="ECO:0000256" key="1">
    <source>
        <dbReference type="SAM" id="MobiDB-lite"/>
    </source>
</evidence>
<proteinExistence type="predicted"/>
<keyword evidence="2" id="KW-0472">Membrane</keyword>
<feature type="transmembrane region" description="Helical" evidence="2">
    <location>
        <begin position="298"/>
        <end position="315"/>
    </location>
</feature>
<gene>
    <name evidence="3" type="ORF">K1X11_009030</name>
</gene>
<feature type="compositionally biased region" description="Polar residues" evidence="1">
    <location>
        <begin position="659"/>
        <end position="673"/>
    </location>
</feature>
<dbReference type="RefSeq" id="WP_221029762.1">
    <property type="nucleotide sequence ID" value="NZ_CP139781.1"/>
</dbReference>
<feature type="transmembrane region" description="Helical" evidence="2">
    <location>
        <begin position="353"/>
        <end position="373"/>
    </location>
</feature>
<evidence type="ECO:0000313" key="3">
    <source>
        <dbReference type="EMBL" id="WRQ89551.1"/>
    </source>
</evidence>
<dbReference type="Proteomes" id="UP000738431">
    <property type="component" value="Chromosome"/>
</dbReference>
<organism evidence="3 4">
    <name type="scientific">Actomonas aquatica</name>
    <dbReference type="NCBI Taxonomy" id="2866162"/>
    <lineage>
        <taxon>Bacteria</taxon>
        <taxon>Pseudomonadati</taxon>
        <taxon>Verrucomicrobiota</taxon>
        <taxon>Opitutia</taxon>
        <taxon>Opitutales</taxon>
        <taxon>Opitutaceae</taxon>
        <taxon>Actomonas</taxon>
    </lineage>
</organism>
<evidence type="ECO:0008006" key="5">
    <source>
        <dbReference type="Google" id="ProtNLM"/>
    </source>
</evidence>